<dbReference type="FunCoup" id="K0KJR3">
    <property type="interactions" value="35"/>
</dbReference>
<evidence type="ECO:0000256" key="1">
    <source>
        <dbReference type="SAM" id="MobiDB-lite"/>
    </source>
</evidence>
<sequence>MSLKFLTNLFLKQGHFIIDASALTKGLGNIKKWVDEEQYTIQLFIPSYTIHELDYLKKGITMIATNARESIRFIERVVSSEEDSAHYKMVLETPEDVGPNWRKCLTYKVRSPKVHEFPNSKQNNHPLIHQNAIKYENEQIDSQGDILAPNTGKYGRKPRPERAEIPARYKYLIRPCIKKTHIDQEDWKLITEDQTTRTWCESFGIKCINIAEAESLLFHKKNQIDPNETSYTLKSLSLEDEKKGSSAKIGGRRRRSSPKKNQAFKASEKSSDGNARLEDYDSISYAPRGSGELWVP</sequence>
<feature type="domain" description="PIN" evidence="2">
    <location>
        <begin position="16"/>
        <end position="208"/>
    </location>
</feature>
<dbReference type="AlphaFoldDB" id="K0KJR3"/>
<evidence type="ECO:0000259" key="2">
    <source>
        <dbReference type="Pfam" id="PF13638"/>
    </source>
</evidence>
<dbReference type="HOGENOM" id="CLU_049919_0_0_1"/>
<dbReference type="eggNOG" id="ENOG502S5VM">
    <property type="taxonomic scope" value="Eukaryota"/>
</dbReference>
<feature type="region of interest" description="Disordered" evidence="1">
    <location>
        <begin position="241"/>
        <end position="296"/>
    </location>
</feature>
<organism evidence="3 4">
    <name type="scientific">Wickerhamomyces ciferrii (strain ATCC 14091 / BCRC 22168 / CBS 111 / JCM 3599 / NBRC 0793 / NRRL Y-1031 F-60-10)</name>
    <name type="common">Yeast</name>
    <name type="synonym">Pichia ciferrii</name>
    <dbReference type="NCBI Taxonomy" id="1206466"/>
    <lineage>
        <taxon>Eukaryota</taxon>
        <taxon>Fungi</taxon>
        <taxon>Dikarya</taxon>
        <taxon>Ascomycota</taxon>
        <taxon>Saccharomycotina</taxon>
        <taxon>Saccharomycetes</taxon>
        <taxon>Phaffomycetales</taxon>
        <taxon>Wickerhamomycetaceae</taxon>
        <taxon>Wickerhamomyces</taxon>
    </lineage>
</organism>
<comment type="caution">
    <text evidence="3">The sequence shown here is derived from an EMBL/GenBank/DDBJ whole genome shotgun (WGS) entry which is preliminary data.</text>
</comment>
<evidence type="ECO:0000313" key="3">
    <source>
        <dbReference type="EMBL" id="CCH45505.1"/>
    </source>
</evidence>
<dbReference type="Proteomes" id="UP000009328">
    <property type="component" value="Unassembled WGS sequence"/>
</dbReference>
<dbReference type="Pfam" id="PF13638">
    <property type="entry name" value="PIN_4"/>
    <property type="match status" value="1"/>
</dbReference>
<dbReference type="InterPro" id="IPR002716">
    <property type="entry name" value="PIN_dom"/>
</dbReference>
<proteinExistence type="predicted"/>
<accession>K0KJR3</accession>
<keyword evidence="4" id="KW-1185">Reference proteome</keyword>
<name>K0KJR3_WICCF</name>
<reference evidence="3 4" key="1">
    <citation type="journal article" date="2012" name="Eukaryot. Cell">
        <title>Draft genome sequence of Wickerhamomyces ciferrii NRRL Y-1031 F-60-10.</title>
        <authorList>
            <person name="Schneider J."/>
            <person name="Andrea H."/>
            <person name="Blom J."/>
            <person name="Jaenicke S."/>
            <person name="Ruckert C."/>
            <person name="Schorsch C."/>
            <person name="Szczepanowski R."/>
            <person name="Farwick M."/>
            <person name="Goesmann A."/>
            <person name="Puhler A."/>
            <person name="Schaffer S."/>
            <person name="Tauch A."/>
            <person name="Kohler T."/>
            <person name="Brinkrolf K."/>
        </authorList>
    </citation>
    <scope>NUCLEOTIDE SEQUENCE [LARGE SCALE GENOMIC DNA]</scope>
    <source>
        <strain evidence="4">ATCC 14091 / BCRC 22168 / CBS 111 / JCM 3599 / NBRC 0793 / NRRL Y-1031 F-60-10</strain>
    </source>
</reference>
<evidence type="ECO:0000313" key="4">
    <source>
        <dbReference type="Proteomes" id="UP000009328"/>
    </source>
</evidence>
<dbReference type="EMBL" id="CAIF01000198">
    <property type="protein sequence ID" value="CCH45505.1"/>
    <property type="molecule type" value="Genomic_DNA"/>
</dbReference>
<dbReference type="InParanoid" id="K0KJR3"/>
<dbReference type="Gene3D" id="3.40.50.1010">
    <property type="entry name" value="5'-nuclease"/>
    <property type="match status" value="1"/>
</dbReference>
<gene>
    <name evidence="3" type="ORF">BN7_5087</name>
</gene>
<protein>
    <submittedName>
        <fullName evidence="3">Nonsense-mediated decay protein 4</fullName>
    </submittedName>
</protein>
<feature type="compositionally biased region" description="Basic and acidic residues" evidence="1">
    <location>
        <begin position="266"/>
        <end position="279"/>
    </location>
</feature>